<dbReference type="Proteomes" id="UP001556098">
    <property type="component" value="Unassembled WGS sequence"/>
</dbReference>
<dbReference type="InterPro" id="IPR014044">
    <property type="entry name" value="CAP_dom"/>
</dbReference>
<evidence type="ECO:0000256" key="1">
    <source>
        <dbReference type="SAM" id="SignalP"/>
    </source>
</evidence>
<comment type="caution">
    <text evidence="3">The sequence shown here is derived from an EMBL/GenBank/DDBJ whole genome shotgun (WGS) entry which is preliminary data.</text>
</comment>
<reference evidence="3 4" key="1">
    <citation type="submission" date="2024-07" db="EMBL/GenBank/DDBJ databases">
        <title>Marimonas sp.nov., isolated from tidal-flat sediment.</title>
        <authorList>
            <person name="Jayan J.N."/>
            <person name="Lee S.S."/>
        </authorList>
    </citation>
    <scope>NUCLEOTIDE SEQUENCE [LARGE SCALE GENOMIC DNA]</scope>
    <source>
        <strain evidence="3 4">MJW-29</strain>
    </source>
</reference>
<evidence type="ECO:0000313" key="3">
    <source>
        <dbReference type="EMBL" id="MEW9921492.1"/>
    </source>
</evidence>
<dbReference type="SUPFAM" id="SSF55797">
    <property type="entry name" value="PR-1-like"/>
    <property type="match status" value="1"/>
</dbReference>
<evidence type="ECO:0000259" key="2">
    <source>
        <dbReference type="Pfam" id="PF00188"/>
    </source>
</evidence>
<dbReference type="PANTHER" id="PTHR31157:SF1">
    <property type="entry name" value="SCP DOMAIN-CONTAINING PROTEIN"/>
    <property type="match status" value="1"/>
</dbReference>
<evidence type="ECO:0000313" key="4">
    <source>
        <dbReference type="Proteomes" id="UP001556098"/>
    </source>
</evidence>
<gene>
    <name evidence="3" type="ORF">AB2B41_17925</name>
</gene>
<dbReference type="RefSeq" id="WP_367879193.1">
    <property type="nucleotide sequence ID" value="NZ_JBFNXX010000016.1"/>
</dbReference>
<dbReference type="CDD" id="cd05379">
    <property type="entry name" value="CAP_bacterial"/>
    <property type="match status" value="1"/>
</dbReference>
<name>A0ABV3RR85_9RHOB</name>
<sequence length="140" mass="15252">MRVLACLILCLVLAVPADANEPLTRALNGLRAAEGRAPVAYSKTLAQVAQAHAQDMARQGRMSHIGSDGSKIGQRVRRAGYRWCHVSENVAKGHRSLQKVLNAWAASPGHRRNMVNRKAREFGLGRVGDEYWVMVLAGPG</sequence>
<feature type="signal peptide" evidence="1">
    <location>
        <begin position="1"/>
        <end position="19"/>
    </location>
</feature>
<dbReference type="InterPro" id="IPR035940">
    <property type="entry name" value="CAP_sf"/>
</dbReference>
<proteinExistence type="predicted"/>
<dbReference type="PANTHER" id="PTHR31157">
    <property type="entry name" value="SCP DOMAIN-CONTAINING PROTEIN"/>
    <property type="match status" value="1"/>
</dbReference>
<dbReference type="Pfam" id="PF00188">
    <property type="entry name" value="CAP"/>
    <property type="match status" value="1"/>
</dbReference>
<keyword evidence="4" id="KW-1185">Reference proteome</keyword>
<dbReference type="Gene3D" id="3.40.33.10">
    <property type="entry name" value="CAP"/>
    <property type="match status" value="1"/>
</dbReference>
<feature type="domain" description="SCP" evidence="2">
    <location>
        <begin position="25"/>
        <end position="132"/>
    </location>
</feature>
<keyword evidence="1" id="KW-0732">Signal</keyword>
<organism evidence="3 4">
    <name type="scientific">Sulfitobacter sediminis</name>
    <dbReference type="NCBI Taxonomy" id="3234186"/>
    <lineage>
        <taxon>Bacteria</taxon>
        <taxon>Pseudomonadati</taxon>
        <taxon>Pseudomonadota</taxon>
        <taxon>Alphaproteobacteria</taxon>
        <taxon>Rhodobacterales</taxon>
        <taxon>Roseobacteraceae</taxon>
        <taxon>Sulfitobacter</taxon>
    </lineage>
</organism>
<protein>
    <submittedName>
        <fullName evidence="3">CAP domain-containing protein</fullName>
    </submittedName>
</protein>
<accession>A0ABV3RR85</accession>
<dbReference type="EMBL" id="JBFNXX010000016">
    <property type="protein sequence ID" value="MEW9921492.1"/>
    <property type="molecule type" value="Genomic_DNA"/>
</dbReference>
<feature type="chain" id="PRO_5046161440" evidence="1">
    <location>
        <begin position="20"/>
        <end position="140"/>
    </location>
</feature>